<dbReference type="InterPro" id="IPR011006">
    <property type="entry name" value="CheY-like_superfamily"/>
</dbReference>
<sequence length="121" mass="13120">MTTILIVEDNDMNLDMLSRRLQRKGYQILAARDGQQGIEVARSARPDLVLMDMSLPVLDGWAATRALKLDAATAAIPVIALTAYAMEADRVKALQAGCDDFGTKPIDLPGLLVKIEALLAR</sequence>
<dbReference type="SMART" id="SM00448">
    <property type="entry name" value="REC"/>
    <property type="match status" value="1"/>
</dbReference>
<dbReference type="PROSITE" id="PS50110">
    <property type="entry name" value="RESPONSE_REGULATORY"/>
    <property type="match status" value="1"/>
</dbReference>
<evidence type="ECO:0000313" key="5">
    <source>
        <dbReference type="EMBL" id="MBE9639349.1"/>
    </source>
</evidence>
<keyword evidence="2" id="KW-0902">Two-component regulatory system</keyword>
<keyword evidence="6" id="KW-1185">Reference proteome</keyword>
<dbReference type="SUPFAM" id="SSF52172">
    <property type="entry name" value="CheY-like"/>
    <property type="match status" value="1"/>
</dbReference>
<dbReference type="Gene3D" id="3.40.50.2300">
    <property type="match status" value="1"/>
</dbReference>
<feature type="modified residue" description="4-aspartylphosphate" evidence="3">
    <location>
        <position position="52"/>
    </location>
</feature>
<dbReference type="PANTHER" id="PTHR45339">
    <property type="entry name" value="HYBRID SIGNAL TRANSDUCTION HISTIDINE KINASE J"/>
    <property type="match status" value="1"/>
</dbReference>
<evidence type="ECO:0000259" key="4">
    <source>
        <dbReference type="PROSITE" id="PS50110"/>
    </source>
</evidence>
<dbReference type="PANTHER" id="PTHR45339:SF1">
    <property type="entry name" value="HYBRID SIGNAL TRANSDUCTION HISTIDINE KINASE J"/>
    <property type="match status" value="1"/>
</dbReference>
<feature type="domain" description="Response regulatory" evidence="4">
    <location>
        <begin position="3"/>
        <end position="119"/>
    </location>
</feature>
<evidence type="ECO:0000256" key="3">
    <source>
        <dbReference type="PROSITE-ProRule" id="PRU00169"/>
    </source>
</evidence>
<protein>
    <submittedName>
        <fullName evidence="5">Response regulator</fullName>
    </submittedName>
</protein>
<organism evidence="5 6">
    <name type="scientific">Salipiger mangrovisoli</name>
    <dbReference type="NCBI Taxonomy" id="2865933"/>
    <lineage>
        <taxon>Bacteria</taxon>
        <taxon>Pseudomonadati</taxon>
        <taxon>Pseudomonadota</taxon>
        <taxon>Alphaproteobacteria</taxon>
        <taxon>Rhodobacterales</taxon>
        <taxon>Roseobacteraceae</taxon>
        <taxon>Salipiger</taxon>
    </lineage>
</organism>
<evidence type="ECO:0000256" key="2">
    <source>
        <dbReference type="ARBA" id="ARBA00023012"/>
    </source>
</evidence>
<keyword evidence="1 3" id="KW-0597">Phosphoprotein</keyword>
<name>A0ABR9X701_9RHOB</name>
<dbReference type="RefSeq" id="WP_194136636.1">
    <property type="nucleotide sequence ID" value="NZ_JADFFK010000018.1"/>
</dbReference>
<dbReference type="Pfam" id="PF00072">
    <property type="entry name" value="Response_reg"/>
    <property type="match status" value="1"/>
</dbReference>
<dbReference type="EMBL" id="JADFFK010000018">
    <property type="protein sequence ID" value="MBE9639349.1"/>
    <property type="molecule type" value="Genomic_DNA"/>
</dbReference>
<reference evidence="5 6" key="1">
    <citation type="journal article" date="2021" name="Int. J. Syst. Evol. Microbiol.">
        <title>Salipiger mangrovisoli sp. nov., isolated from mangrove soil and the proposal for the reclassification of Paraphaeobacter pallidus as Salipiger pallidus comb. nov.</title>
        <authorList>
            <person name="Du J."/>
            <person name="Liu Y."/>
            <person name="Pei T."/>
            <person name="Deng M.R."/>
            <person name="Zhu H."/>
        </authorList>
    </citation>
    <scope>NUCLEOTIDE SEQUENCE [LARGE SCALE GENOMIC DNA]</scope>
    <source>
        <strain evidence="5 6">6D45A</strain>
    </source>
</reference>
<accession>A0ABR9X701</accession>
<proteinExistence type="predicted"/>
<gene>
    <name evidence="5" type="ORF">IQ782_21065</name>
</gene>
<comment type="caution">
    <text evidence="5">The sequence shown here is derived from an EMBL/GenBank/DDBJ whole genome shotgun (WGS) entry which is preliminary data.</text>
</comment>
<evidence type="ECO:0000313" key="6">
    <source>
        <dbReference type="Proteomes" id="UP000607796"/>
    </source>
</evidence>
<dbReference type="Proteomes" id="UP000607796">
    <property type="component" value="Unassembled WGS sequence"/>
</dbReference>
<dbReference type="InterPro" id="IPR001789">
    <property type="entry name" value="Sig_transdc_resp-reg_receiver"/>
</dbReference>
<evidence type="ECO:0000256" key="1">
    <source>
        <dbReference type="ARBA" id="ARBA00022553"/>
    </source>
</evidence>